<evidence type="ECO:0000256" key="1">
    <source>
        <dbReference type="ARBA" id="ARBA00004651"/>
    </source>
</evidence>
<feature type="transmembrane region" description="Helical" evidence="7">
    <location>
        <begin position="89"/>
        <end position="106"/>
    </location>
</feature>
<feature type="transmembrane region" description="Helical" evidence="7">
    <location>
        <begin position="209"/>
        <end position="228"/>
    </location>
</feature>
<evidence type="ECO:0000313" key="10">
    <source>
        <dbReference type="Proteomes" id="UP000019243"/>
    </source>
</evidence>
<keyword evidence="4 7" id="KW-0812">Transmembrane</keyword>
<feature type="transmembrane region" description="Helical" evidence="7">
    <location>
        <begin position="61"/>
        <end position="80"/>
    </location>
</feature>
<organism evidence="9 10">
    <name type="scientific">Brochothrix campestris FSL F6-1037</name>
    <dbReference type="NCBI Taxonomy" id="1265861"/>
    <lineage>
        <taxon>Bacteria</taxon>
        <taxon>Bacillati</taxon>
        <taxon>Bacillota</taxon>
        <taxon>Bacilli</taxon>
        <taxon>Bacillales</taxon>
        <taxon>Listeriaceae</taxon>
        <taxon>Brochothrix</taxon>
    </lineage>
</organism>
<dbReference type="InterPro" id="IPR036259">
    <property type="entry name" value="MFS_trans_sf"/>
</dbReference>
<dbReference type="Gene3D" id="1.20.1720.10">
    <property type="entry name" value="Multidrug resistance protein D"/>
    <property type="match status" value="1"/>
</dbReference>
<accession>W7CRN2</accession>
<evidence type="ECO:0000259" key="8">
    <source>
        <dbReference type="PROSITE" id="PS50850"/>
    </source>
</evidence>
<proteinExistence type="predicted"/>
<dbReference type="PRINTS" id="PR01036">
    <property type="entry name" value="TCRTETB"/>
</dbReference>
<comment type="caution">
    <text evidence="9">The sequence shown here is derived from an EMBL/GenBank/DDBJ whole genome shotgun (WGS) entry which is preliminary data.</text>
</comment>
<keyword evidence="5 7" id="KW-1133">Transmembrane helix</keyword>
<feature type="transmembrane region" description="Helical" evidence="7">
    <location>
        <begin position="370"/>
        <end position="392"/>
    </location>
</feature>
<feature type="transmembrane region" description="Helical" evidence="7">
    <location>
        <begin position="304"/>
        <end position="329"/>
    </location>
</feature>
<dbReference type="InterPro" id="IPR004638">
    <property type="entry name" value="EmrB-like"/>
</dbReference>
<evidence type="ECO:0000256" key="3">
    <source>
        <dbReference type="ARBA" id="ARBA00022475"/>
    </source>
</evidence>
<dbReference type="PANTHER" id="PTHR42718">
    <property type="entry name" value="MAJOR FACILITATOR SUPERFAMILY MULTIDRUG TRANSPORTER MFSC"/>
    <property type="match status" value="1"/>
</dbReference>
<dbReference type="GO" id="GO:0005886">
    <property type="term" value="C:plasma membrane"/>
    <property type="evidence" value="ECO:0007669"/>
    <property type="project" value="UniProtKB-SubCell"/>
</dbReference>
<evidence type="ECO:0000256" key="2">
    <source>
        <dbReference type="ARBA" id="ARBA00022448"/>
    </source>
</evidence>
<evidence type="ECO:0000256" key="6">
    <source>
        <dbReference type="ARBA" id="ARBA00023136"/>
    </source>
</evidence>
<protein>
    <submittedName>
        <fullName evidence="9">Drug resistance transporter EmrB/QacA family protein</fullName>
    </submittedName>
</protein>
<evidence type="ECO:0000313" key="9">
    <source>
        <dbReference type="EMBL" id="EUJ38386.1"/>
    </source>
</evidence>
<keyword evidence="3" id="KW-1003">Cell membrane</keyword>
<feature type="transmembrane region" description="Helical" evidence="7">
    <location>
        <begin position="118"/>
        <end position="139"/>
    </location>
</feature>
<keyword evidence="6 7" id="KW-0472">Membrane</keyword>
<dbReference type="CDD" id="cd17503">
    <property type="entry name" value="MFS_LmrB_MDR_like"/>
    <property type="match status" value="1"/>
</dbReference>
<dbReference type="STRING" id="1265861.BCAMP_08971"/>
<feature type="transmembrane region" description="Helical" evidence="7">
    <location>
        <begin position="177"/>
        <end position="197"/>
    </location>
</feature>
<dbReference type="NCBIfam" id="TIGR00711">
    <property type="entry name" value="efflux_EmrB"/>
    <property type="match status" value="1"/>
</dbReference>
<dbReference type="RefSeq" id="WP_051456980.1">
    <property type="nucleotide sequence ID" value="NZ_AODH01000036.1"/>
</dbReference>
<feature type="transmembrane region" description="Helical" evidence="7">
    <location>
        <begin position="21"/>
        <end position="41"/>
    </location>
</feature>
<evidence type="ECO:0000256" key="4">
    <source>
        <dbReference type="ARBA" id="ARBA00022692"/>
    </source>
</evidence>
<feature type="transmembrane region" description="Helical" evidence="7">
    <location>
        <begin position="271"/>
        <end position="292"/>
    </location>
</feature>
<keyword evidence="2" id="KW-0813">Transport</keyword>
<dbReference type="PROSITE" id="PS50850">
    <property type="entry name" value="MFS"/>
    <property type="match status" value="1"/>
</dbReference>
<dbReference type="SUPFAM" id="SSF103473">
    <property type="entry name" value="MFS general substrate transporter"/>
    <property type="match status" value="1"/>
</dbReference>
<dbReference type="PANTHER" id="PTHR42718:SF43">
    <property type="entry name" value="LINCOMYCIN RESISTANCE PROTEIN LMRB"/>
    <property type="match status" value="1"/>
</dbReference>
<dbReference type="Pfam" id="PF07690">
    <property type="entry name" value="MFS_1"/>
    <property type="match status" value="1"/>
</dbReference>
<dbReference type="GO" id="GO:0022857">
    <property type="term" value="F:transmembrane transporter activity"/>
    <property type="evidence" value="ECO:0007669"/>
    <property type="project" value="InterPro"/>
</dbReference>
<keyword evidence="10" id="KW-1185">Reference proteome</keyword>
<name>W7CRN2_9LIST</name>
<feature type="transmembrane region" description="Helical" evidence="7">
    <location>
        <begin position="146"/>
        <end position="165"/>
    </location>
</feature>
<dbReference type="AlphaFoldDB" id="W7CRN2"/>
<gene>
    <name evidence="9" type="ORF">BCAMP_08971</name>
</gene>
<dbReference type="InterPro" id="IPR020846">
    <property type="entry name" value="MFS_dom"/>
</dbReference>
<feature type="transmembrane region" description="Helical" evidence="7">
    <location>
        <begin position="413"/>
        <end position="430"/>
    </location>
</feature>
<feature type="transmembrane region" description="Helical" evidence="7">
    <location>
        <begin position="450"/>
        <end position="476"/>
    </location>
</feature>
<feature type="domain" description="Major facilitator superfamily (MFS) profile" evidence="8">
    <location>
        <begin position="23"/>
        <end position="481"/>
    </location>
</feature>
<feature type="transmembrane region" description="Helical" evidence="7">
    <location>
        <begin position="341"/>
        <end position="358"/>
    </location>
</feature>
<sequence length="481" mass="51856">MQAAQQSSKWSPIELKKKQRTGILVALIIGAFVAMLNETLLANALNVLMGEFKVEATTIQWLSTAYMLVVGILVPITAILQKWWTTRQMFLTAMIVFFVGTVIAAFSPTFGLLLVGRIVQALGTGLILPLMMNTILIIYPPEKRGAVMGIMGLVIIFAPAIGPTISGLIIDNLTWKWLFYLIIPFALLSILIGHKFLSNVSTVTKPKVDYLSIFLSSIGFGGVVYGFSSAGSASWDALEVYGTISVGVIALIIFVFRSLKITNPILDLRAFKFPMFSLTVILMVVVMMAMFSSMTLLPMFLQGVLVMTAFTSGLIMLPGSVLNGILAPITGKLFDKFGPRVLMAPGLLLVAAAMFFFSRLGLDSSTGEVIAIHMLLMVGLALVMMPAQTFGLNQLTADLYSSGSAIMNTMQQVSGAIGTALFISVMSSQTDNYLETKVTNPQDPQQLAAAALHGFESAFQLGMVLALIACVISLFIKAAKK</sequence>
<dbReference type="OrthoDB" id="9816041at2"/>
<evidence type="ECO:0000256" key="5">
    <source>
        <dbReference type="ARBA" id="ARBA00022989"/>
    </source>
</evidence>
<dbReference type="Proteomes" id="UP000019243">
    <property type="component" value="Unassembled WGS sequence"/>
</dbReference>
<reference evidence="9 10" key="1">
    <citation type="submission" date="2012-12" db="EMBL/GenBank/DDBJ databases">
        <title>Novel taxa of Listeriaceae from agricultural environments in the United States.</title>
        <authorList>
            <person name="den Bakker H.C."/>
            <person name="Allred A."/>
            <person name="Warchocki S."/>
            <person name="Wright E.M."/>
            <person name="Burrell A."/>
            <person name="Nightingale K.K."/>
            <person name="Kephart D."/>
            <person name="Wiedmann M."/>
        </authorList>
    </citation>
    <scope>NUCLEOTIDE SEQUENCE [LARGE SCALE GENOMIC DNA]</scope>
    <source>
        <strain evidence="9 10">FSL F6-1037</strain>
    </source>
</reference>
<comment type="subcellular location">
    <subcellularLocation>
        <location evidence="1">Cell membrane</location>
        <topology evidence="1">Multi-pass membrane protein</topology>
    </subcellularLocation>
</comment>
<evidence type="ECO:0000256" key="7">
    <source>
        <dbReference type="SAM" id="Phobius"/>
    </source>
</evidence>
<dbReference type="Gene3D" id="1.20.1250.20">
    <property type="entry name" value="MFS general substrate transporter like domains"/>
    <property type="match status" value="1"/>
</dbReference>
<dbReference type="EMBL" id="AODH01000036">
    <property type="protein sequence ID" value="EUJ38386.1"/>
    <property type="molecule type" value="Genomic_DNA"/>
</dbReference>
<dbReference type="PATRIC" id="fig|1265861.3.peg.1760"/>
<feature type="transmembrane region" description="Helical" evidence="7">
    <location>
        <begin position="240"/>
        <end position="259"/>
    </location>
</feature>
<dbReference type="InterPro" id="IPR011701">
    <property type="entry name" value="MFS"/>
</dbReference>